<proteinExistence type="predicted"/>
<dbReference type="Proteomes" id="UP000004506">
    <property type="component" value="Unassembled WGS sequence"/>
</dbReference>
<accession>A0AA86YU31</accession>
<evidence type="ECO:0000313" key="2">
    <source>
        <dbReference type="Proteomes" id="UP000004506"/>
    </source>
</evidence>
<organism evidence="1 2">
    <name type="scientific">Providencia stuartii ATCC 25827</name>
    <dbReference type="NCBI Taxonomy" id="471874"/>
    <lineage>
        <taxon>Bacteria</taxon>
        <taxon>Pseudomonadati</taxon>
        <taxon>Pseudomonadota</taxon>
        <taxon>Gammaproteobacteria</taxon>
        <taxon>Enterobacterales</taxon>
        <taxon>Morganellaceae</taxon>
        <taxon>Providencia</taxon>
    </lineage>
</organism>
<protein>
    <submittedName>
        <fullName evidence="1">Uncharacterized protein</fullName>
    </submittedName>
</protein>
<name>A0AA86YU31_PROST</name>
<reference evidence="1 2" key="3">
    <citation type="submission" date="2008-05" db="EMBL/GenBank/DDBJ databases">
        <authorList>
            <person name="Fulton L."/>
            <person name="Clifton S."/>
            <person name="Fulton B."/>
            <person name="Xu J."/>
            <person name="Minx P."/>
            <person name="Pepin K.H."/>
            <person name="Johnson M."/>
            <person name="Thiruvilangam P."/>
            <person name="Bhonagiri V."/>
            <person name="Nash W.E."/>
            <person name="Mardis E.R."/>
            <person name="Wilson R.K."/>
        </authorList>
    </citation>
    <scope>NUCLEOTIDE SEQUENCE [LARGE SCALE GENOMIC DNA]</scope>
    <source>
        <strain evidence="1 2">ATCC 25827</strain>
    </source>
</reference>
<comment type="caution">
    <text evidence="1">The sequence shown here is derived from an EMBL/GenBank/DDBJ whole genome shotgun (WGS) entry which is preliminary data.</text>
</comment>
<dbReference type="AlphaFoldDB" id="A0AA86YU31"/>
<reference evidence="2" key="1">
    <citation type="submission" date="2008-04" db="EMBL/GenBank/DDBJ databases">
        <title>Draft genome sequence of Providencia stuartii (ATCC 25827).</title>
        <authorList>
            <person name="Sudarsanam P."/>
            <person name="Ley R."/>
            <person name="Guruge J."/>
            <person name="Turnbaugh P.J."/>
            <person name="Mahowald M."/>
            <person name="Liep D."/>
            <person name="Gordon J."/>
        </authorList>
    </citation>
    <scope>NUCLEOTIDE SEQUENCE [LARGE SCALE GENOMIC DNA]</scope>
    <source>
        <strain evidence="2">ATCC 25827</strain>
    </source>
</reference>
<gene>
    <name evidence="1" type="ORF">PROSTU_04399</name>
</gene>
<evidence type="ECO:0000313" key="1">
    <source>
        <dbReference type="EMBL" id="EDU57623.1"/>
    </source>
</evidence>
<dbReference type="EMBL" id="ABJD02000117">
    <property type="protein sequence ID" value="EDU57623.1"/>
    <property type="molecule type" value="Genomic_DNA"/>
</dbReference>
<reference evidence="2" key="2">
    <citation type="submission" date="2008-04" db="EMBL/GenBank/DDBJ databases">
        <title>Draft genome sequence of Providencia stuartii(ATCC 25827).</title>
        <authorList>
            <person name="Sudarsanam P."/>
            <person name="Ley R."/>
            <person name="Guruge J."/>
            <person name="Turnbaugh P.J."/>
            <person name="Mahowald M."/>
            <person name="Liep D."/>
            <person name="Gordon J."/>
        </authorList>
    </citation>
    <scope>NUCLEOTIDE SEQUENCE [LARGE SCALE GENOMIC DNA]</scope>
    <source>
        <strain evidence="2">ATCC 25827</strain>
    </source>
</reference>
<sequence length="203" mass="22602">MRQQTMISEAIMMAMLSNPTDKKDVDSGLANLAMSIATIVDKKAKGDVSPDEIMDLIVDGKTVLTTLVASIDEVITLLDDPTKDDIKKHAGNNPEDVMHELERVIKHGNNAVMMIEAMYSIAKTTKAFHPFESIADGYFKEVILKMTALRNHTQALYRQFNQHINQLPAMVEEDGFSDEDIALFNSSIAEFNRDLLAGNLQCQ</sequence>